<evidence type="ECO:0000313" key="8">
    <source>
        <dbReference type="RefSeq" id="XP_028139252.1"/>
    </source>
</evidence>
<organism evidence="7">
    <name type="scientific">Diabrotica virgifera virgifera</name>
    <name type="common">western corn rootworm</name>
    <dbReference type="NCBI Taxonomy" id="50390"/>
    <lineage>
        <taxon>Eukaryota</taxon>
        <taxon>Metazoa</taxon>
        <taxon>Ecdysozoa</taxon>
        <taxon>Arthropoda</taxon>
        <taxon>Hexapoda</taxon>
        <taxon>Insecta</taxon>
        <taxon>Pterygota</taxon>
        <taxon>Neoptera</taxon>
        <taxon>Endopterygota</taxon>
        <taxon>Coleoptera</taxon>
        <taxon>Polyphaga</taxon>
        <taxon>Cucujiformia</taxon>
        <taxon>Chrysomeloidea</taxon>
        <taxon>Chrysomelidae</taxon>
        <taxon>Galerucinae</taxon>
        <taxon>Diabroticina</taxon>
        <taxon>Diabroticites</taxon>
        <taxon>Diabrotica</taxon>
    </lineage>
</organism>
<evidence type="ECO:0000256" key="6">
    <source>
        <dbReference type="SAM" id="MobiDB-lite"/>
    </source>
</evidence>
<evidence type="ECO:0000256" key="4">
    <source>
        <dbReference type="ARBA" id="ARBA00022490"/>
    </source>
</evidence>
<keyword evidence="5" id="KW-0206">Cytoskeleton</keyword>
<protein>
    <recommendedName>
        <fullName evidence="3">KIF-binding protein</fullName>
    </recommendedName>
</protein>
<dbReference type="InterPro" id="IPR022083">
    <property type="entry name" value="KBP"/>
</dbReference>
<dbReference type="PANTHER" id="PTHR46321:SF1">
    <property type="entry name" value="KIF-BINDING PROTEIN"/>
    <property type="match status" value="1"/>
</dbReference>
<evidence type="ECO:0000256" key="2">
    <source>
        <dbReference type="ARBA" id="ARBA00010305"/>
    </source>
</evidence>
<name>A0A6P7FSH4_DIAVI</name>
<dbReference type="PANTHER" id="PTHR46321">
    <property type="entry name" value="KIF1-BINDING PROTEIN"/>
    <property type="match status" value="1"/>
</dbReference>
<feature type="region of interest" description="Disordered" evidence="6">
    <location>
        <begin position="20"/>
        <end position="41"/>
    </location>
</feature>
<feature type="compositionally biased region" description="Basic and acidic residues" evidence="6">
    <location>
        <begin position="510"/>
        <end position="522"/>
    </location>
</feature>
<evidence type="ECO:0000313" key="7">
    <source>
        <dbReference type="RefSeq" id="XP_028139251.1"/>
    </source>
</evidence>
<dbReference type="OrthoDB" id="409897at2759"/>
<evidence type="ECO:0000256" key="3">
    <source>
        <dbReference type="ARBA" id="ARBA00016840"/>
    </source>
</evidence>
<dbReference type="InterPro" id="IPR011990">
    <property type="entry name" value="TPR-like_helical_dom_sf"/>
</dbReference>
<gene>
    <name evidence="7 8" type="primary">LOC114333560</name>
</gene>
<dbReference type="Pfam" id="PF12309">
    <property type="entry name" value="KBP_C"/>
    <property type="match status" value="1"/>
</dbReference>
<feature type="compositionally biased region" description="Basic and acidic residues" evidence="6">
    <location>
        <begin position="531"/>
        <end position="541"/>
    </location>
</feature>
<keyword evidence="4" id="KW-0963">Cytoplasm</keyword>
<comment type="similarity">
    <text evidence="2">Belongs to the KIF-binding protein family.</text>
</comment>
<accession>A0A6P7FSH4</accession>
<dbReference type="RefSeq" id="XP_028139252.1">
    <property type="nucleotide sequence ID" value="XM_028283451.1"/>
</dbReference>
<evidence type="ECO:0000256" key="1">
    <source>
        <dbReference type="ARBA" id="ARBA00004245"/>
    </source>
</evidence>
<dbReference type="AlphaFoldDB" id="A0A6P7FSH4"/>
<proteinExistence type="inferred from homology"/>
<dbReference type="KEGG" id="dvv:114333560"/>
<evidence type="ECO:0000256" key="5">
    <source>
        <dbReference type="ARBA" id="ARBA00023212"/>
    </source>
</evidence>
<reference evidence="7 8" key="1">
    <citation type="submission" date="2025-04" db="UniProtKB">
        <authorList>
            <consortium name="RefSeq"/>
        </authorList>
    </citation>
    <scope>IDENTIFICATION</scope>
    <source>
        <tissue evidence="7 8">Whole insect</tissue>
    </source>
</reference>
<feature type="region of interest" description="Disordered" evidence="6">
    <location>
        <begin position="510"/>
        <end position="541"/>
    </location>
</feature>
<dbReference type="RefSeq" id="XP_028139251.1">
    <property type="nucleotide sequence ID" value="XM_028283450.1"/>
</dbReference>
<dbReference type="GO" id="GO:0005856">
    <property type="term" value="C:cytoskeleton"/>
    <property type="evidence" value="ECO:0007669"/>
    <property type="project" value="UniProtKB-SubCell"/>
</dbReference>
<dbReference type="Gene3D" id="1.25.40.10">
    <property type="entry name" value="Tetratricopeptide repeat domain"/>
    <property type="match status" value="1"/>
</dbReference>
<comment type="subcellular location">
    <subcellularLocation>
        <location evidence="1">Cytoplasm</location>
        <location evidence="1">Cytoskeleton</location>
    </subcellularLocation>
</comment>
<sequence>MEFNFENIVQHLKDEYQNTKRPSTIKLKQETQVGDSGEDTTKDQKYLEQEFLELEIKLDQILSNISKDTLNYCKILSIISSILYEKSKVSLNMNALTTSKAYLEKSLNIIKDLSQDPQIRFIYLKVVNYLSYVVSRMGDFEKARTLLEEVVKEELKFDTLVYSTEDLFRSTNSDQALAKAKLRKLKINNLQMLGWVYGKLGLNNLYAETIHESLQEELDINDGDPINWATRCYRLASLFIVQDKWINAVYHLRAAQTVLDPLETSLLPNIALFKAQADLARTWVQYGLQLFSRSRRSVMEKVWEDAWKLCRQNESSDANKFKFTGLEIHPPNVPVKEITNIQEARELFTYTHKWLKRARSFYNLRDYPLQYVNVIQELNELYRYLAFYEKDIDSQYEVHKKRHETLEMLSSLLREVRPTGYNTVSLEIVKEIIDVQLEMMQINLKRVFNPNEDTNYSQEEIKKKIEIFNSVNDKMGNLCKDVNNSSPKFVSDIDGLDHLLPSNILVKSDVDTEPDLKKESKTTSEQPARAAELKSEGTKSK</sequence>